<evidence type="ECO:0000256" key="1">
    <source>
        <dbReference type="ARBA" id="ARBA00009437"/>
    </source>
</evidence>
<dbReference type="SUPFAM" id="SSF46785">
    <property type="entry name" value="Winged helix' DNA-binding domain"/>
    <property type="match status" value="1"/>
</dbReference>
<organism evidence="6 7">
    <name type="scientific">Gluconobacter albidus</name>
    <dbReference type="NCBI Taxonomy" id="318683"/>
    <lineage>
        <taxon>Bacteria</taxon>
        <taxon>Pseudomonadati</taxon>
        <taxon>Pseudomonadota</taxon>
        <taxon>Alphaproteobacteria</taxon>
        <taxon>Acetobacterales</taxon>
        <taxon>Acetobacteraceae</taxon>
        <taxon>Gluconobacter</taxon>
    </lineage>
</organism>
<dbReference type="Pfam" id="PF03466">
    <property type="entry name" value="LysR_substrate"/>
    <property type="match status" value="1"/>
</dbReference>
<comment type="similarity">
    <text evidence="1">Belongs to the LysR transcriptional regulatory family.</text>
</comment>
<dbReference type="InterPro" id="IPR036388">
    <property type="entry name" value="WH-like_DNA-bd_sf"/>
</dbReference>
<comment type="caution">
    <text evidence="6">The sequence shown here is derived from an EMBL/GenBank/DDBJ whole genome shotgun (WGS) entry which is preliminary data.</text>
</comment>
<dbReference type="Gene3D" id="1.10.10.10">
    <property type="entry name" value="Winged helix-like DNA-binding domain superfamily/Winged helix DNA-binding domain"/>
    <property type="match status" value="1"/>
</dbReference>
<protein>
    <recommendedName>
        <fullName evidence="5">HTH lysR-type domain-containing protein</fullName>
    </recommendedName>
</protein>
<dbReference type="PROSITE" id="PS50931">
    <property type="entry name" value="HTH_LYSR"/>
    <property type="match status" value="1"/>
</dbReference>
<evidence type="ECO:0000313" key="6">
    <source>
        <dbReference type="EMBL" id="GLQ69814.1"/>
    </source>
</evidence>
<evidence type="ECO:0000256" key="4">
    <source>
        <dbReference type="ARBA" id="ARBA00023163"/>
    </source>
</evidence>
<dbReference type="SUPFAM" id="SSF53850">
    <property type="entry name" value="Periplasmic binding protein-like II"/>
    <property type="match status" value="1"/>
</dbReference>
<evidence type="ECO:0000313" key="7">
    <source>
        <dbReference type="Proteomes" id="UP001156672"/>
    </source>
</evidence>
<dbReference type="PANTHER" id="PTHR30419">
    <property type="entry name" value="HTH-TYPE TRANSCRIPTIONAL REGULATOR YBHD"/>
    <property type="match status" value="1"/>
</dbReference>
<accession>A0ABQ5X298</accession>
<proteinExistence type="inferred from homology"/>
<name>A0ABQ5X298_9PROT</name>
<dbReference type="InterPro" id="IPR005119">
    <property type="entry name" value="LysR_subst-bd"/>
</dbReference>
<dbReference type="EMBL" id="BSNW01000047">
    <property type="protein sequence ID" value="GLQ69814.1"/>
    <property type="molecule type" value="Genomic_DNA"/>
</dbReference>
<sequence>MSIPDGNIIFPYGMPVAPSLPPFDVNALSVFLAVCDKGSMAAAARSLGITQPAVSQTIADFESRVGVTLFDRSVRPLALTAAGTVLRQYAGNLISEMHQISWRMREMQKGRVSHLRIGIVDSLSRAILKDFSAFMQERVEHLVVLAGLTESHAAALLTRQIDFIIGVDDLEDVPGLERWPLFEEPYVLVTPSGTPPPESRDSLETLLTNAPFARFSLRSRSGAEIERFLRRLRIDVPLGQEFDLPSGVLAACRNGSVAISTPLCLNEAGYDQTEGLSVHPLPVGGFHRRLTLVSRRREFGRLPLEMAEMLRHALLTKTEPALRNIFTNIYRT</sequence>
<dbReference type="Gene3D" id="3.40.190.290">
    <property type="match status" value="1"/>
</dbReference>
<evidence type="ECO:0000256" key="3">
    <source>
        <dbReference type="ARBA" id="ARBA00023125"/>
    </source>
</evidence>
<keyword evidence="7" id="KW-1185">Reference proteome</keyword>
<dbReference type="Pfam" id="PF00126">
    <property type="entry name" value="HTH_1"/>
    <property type="match status" value="1"/>
</dbReference>
<dbReference type="PRINTS" id="PR00039">
    <property type="entry name" value="HTHLYSR"/>
</dbReference>
<evidence type="ECO:0000256" key="2">
    <source>
        <dbReference type="ARBA" id="ARBA00023015"/>
    </source>
</evidence>
<evidence type="ECO:0000259" key="5">
    <source>
        <dbReference type="PROSITE" id="PS50931"/>
    </source>
</evidence>
<keyword evidence="3" id="KW-0238">DNA-binding</keyword>
<dbReference type="InterPro" id="IPR000847">
    <property type="entry name" value="LysR_HTH_N"/>
</dbReference>
<dbReference type="Proteomes" id="UP001156672">
    <property type="component" value="Unassembled WGS sequence"/>
</dbReference>
<gene>
    <name evidence="6" type="ORF">GCM10007866_22670</name>
</gene>
<dbReference type="InterPro" id="IPR036390">
    <property type="entry name" value="WH_DNA-bd_sf"/>
</dbReference>
<keyword evidence="4" id="KW-0804">Transcription</keyword>
<dbReference type="InterPro" id="IPR050950">
    <property type="entry name" value="HTH-type_LysR_regulators"/>
</dbReference>
<reference evidence="7" key="1">
    <citation type="journal article" date="2019" name="Int. J. Syst. Evol. Microbiol.">
        <title>The Global Catalogue of Microorganisms (GCM) 10K type strain sequencing project: providing services to taxonomists for standard genome sequencing and annotation.</title>
        <authorList>
            <consortium name="The Broad Institute Genomics Platform"/>
            <consortium name="The Broad Institute Genome Sequencing Center for Infectious Disease"/>
            <person name="Wu L."/>
            <person name="Ma J."/>
        </authorList>
    </citation>
    <scope>NUCLEOTIDE SEQUENCE [LARGE SCALE GENOMIC DNA]</scope>
    <source>
        <strain evidence="7">NBRC 3250</strain>
    </source>
</reference>
<keyword evidence="2" id="KW-0805">Transcription regulation</keyword>
<feature type="domain" description="HTH lysR-type" evidence="5">
    <location>
        <begin position="23"/>
        <end position="80"/>
    </location>
</feature>